<sequence length="371" mass="43005">MEIISTPILISNFKPFRLISRNESDKWEPSLEQINQSSYDYVKFHRASKFFNAHLPKPMPACFGFDGSLILPFIEEFKNDNLVVEEVNRILASVLLGGIYVESVSPLDISQGMMNLTGYYRHSRTFSSTSEFHRAIGECDAGSLASIKLLEPEIIQADKMISAYNYGHKILSKLPILSPSLFISAFTYHRRYQLREALAHAWISAEQILELIWTKTVVQKSKSINIPKRRKFLESQQWNSAHKIEILYQQDFIQEELYILLSDARTARNNFIHKGQTPTYEQSYSSLMSLIILVEVASTVNQVDFNRSNLQQLLSSNKNQCIPQTYISRKRTREELNVKYWRELKVLPGDKNWQGDYESYPDITLIKIEKD</sequence>
<evidence type="ECO:0000313" key="2">
    <source>
        <dbReference type="Proteomes" id="UP000254123"/>
    </source>
</evidence>
<gene>
    <name evidence="1" type="ORF">NCTC10526_01242</name>
</gene>
<dbReference type="Proteomes" id="UP000254123">
    <property type="component" value="Unassembled WGS sequence"/>
</dbReference>
<protein>
    <submittedName>
        <fullName evidence="1">Uncharacterized protein</fullName>
    </submittedName>
</protein>
<proteinExistence type="predicted"/>
<accession>A0A379LJW3</accession>
<name>A0A379LJW3_9GAMM</name>
<keyword evidence="2" id="KW-1185">Reference proteome</keyword>
<dbReference type="AlphaFoldDB" id="A0A379LJW3"/>
<organism evidence="1 2">
    <name type="scientific">Psychrobacter phenylpyruvicus</name>
    <dbReference type="NCBI Taxonomy" id="29432"/>
    <lineage>
        <taxon>Bacteria</taxon>
        <taxon>Pseudomonadati</taxon>
        <taxon>Pseudomonadota</taxon>
        <taxon>Gammaproteobacteria</taxon>
        <taxon>Moraxellales</taxon>
        <taxon>Moraxellaceae</taxon>
        <taxon>Psychrobacter</taxon>
    </lineage>
</organism>
<dbReference type="STRING" id="1123034.GCA_000685805_00382"/>
<reference evidence="1 2" key="1">
    <citation type="submission" date="2018-06" db="EMBL/GenBank/DDBJ databases">
        <authorList>
            <consortium name="Pathogen Informatics"/>
            <person name="Doyle S."/>
        </authorList>
    </citation>
    <scope>NUCLEOTIDE SEQUENCE [LARGE SCALE GENOMIC DNA]</scope>
    <source>
        <strain evidence="1 2">NCTC10526</strain>
    </source>
</reference>
<dbReference type="RefSeq" id="WP_028858052.1">
    <property type="nucleotide sequence ID" value="NZ_CAJHAQ010000001.1"/>
</dbReference>
<dbReference type="EMBL" id="UGVC01000001">
    <property type="protein sequence ID" value="SUD90896.1"/>
    <property type="molecule type" value="Genomic_DNA"/>
</dbReference>
<evidence type="ECO:0000313" key="1">
    <source>
        <dbReference type="EMBL" id="SUD90896.1"/>
    </source>
</evidence>